<dbReference type="Pfam" id="PF23209">
    <property type="entry name" value="IDM1_C"/>
    <property type="match status" value="1"/>
</dbReference>
<evidence type="ECO:0000259" key="7">
    <source>
        <dbReference type="PROSITE" id="PS50016"/>
    </source>
</evidence>
<keyword evidence="5" id="KW-0539">Nucleus</keyword>
<sequence length="881" mass="99475">MAAREDKTKRRKVERHSRKLFVNDKVEARSLQDGFLGSSELGESLLEFSELDLDSLLGTVTMPSDVTSLLYGNETMPTDLNYTGHPQVLEHNDQANLEPISTNISQNPSEASKIGSYNYNKRSKRISHEWKLAVPDLVPGAEFCPNAIVDFIKMNKFNRWASAEVTTNARKHLLYLGWKIEYRLCSLRYFSPDGKLYHSLKQVCQMIINDGQELETSIISDYTKNSLLSSAEDIEKSSSCTELSSKLPTPDLAVIEPEYCPQAVKDYYDHSLVSNTGLKPKGDKAKKHLSAIGWSFYYHQKGGGKREMRYGSPCGKCFYSLFTACKWCVEVGSLSPFDSTQTLGGIKNVKYIQDLHVPNLPSSFVGSPRNFPLVNDSPEKLPNESKGLVQKTRSLEKRKKQCYDEGLILVKRGRKSRSSMKIREDIDSASSTQRAHEVIIPSSNRKTPRTVLSWLIDNNVVLPGAKVQYRSKKDRRSMAEGQVTREGIKCSCCSKIFGLTNFEAHAGSNYHRPSANIFLEDGRSLFECQLQLNPKKINRHSRPESREIGSQNNSLNDDVCSVCHYGGELVLCDQCPSSFHTHCLGLKEVPEGDWFCPSCCCGICGQGGFDEKSLVCGQCEHKYHDGCLRSKGIINHDIYPEGYWFCQDSCKKMFHGLRNILGKPLPLENNLTWTLVKYIKTDSYDHNAFHSKLNVALNVMHECFEPVKDPGSTSDIVEDVIFSRWSKLKRLNFQGFYTILLEKNNELVSAASVRIYGKKVAEIPLVATQFQYRRLGMCRVLMNELEKKLKELGVKKLVLPAVPSALNTWTNSFGFSMMNESDRLNFLDYTFLYFQGTVFCQKILTGAQEKVGNKKVDNELDCKSPVSEVSQADLSEEIDIL</sequence>
<dbReference type="InterPro" id="IPR000182">
    <property type="entry name" value="GNAT_dom"/>
</dbReference>
<dbReference type="GO" id="GO:0008270">
    <property type="term" value="F:zinc ion binding"/>
    <property type="evidence" value="ECO:0007669"/>
    <property type="project" value="UniProtKB-KW"/>
</dbReference>
<comment type="caution">
    <text evidence="9">The sequence shown here is derived from an EMBL/GenBank/DDBJ whole genome shotgun (WGS) entry which is preliminary data.</text>
</comment>
<reference evidence="9 10" key="1">
    <citation type="submission" date="2024-12" db="EMBL/GenBank/DDBJ databases">
        <title>The unique morphological basis and parallel evolutionary history of personate flowers in Penstemon.</title>
        <authorList>
            <person name="Depatie T.H."/>
            <person name="Wessinger C.A."/>
        </authorList>
    </citation>
    <scope>NUCLEOTIDE SEQUENCE [LARGE SCALE GENOMIC DNA]</scope>
    <source>
        <strain evidence="9">WTNN_2</strain>
        <tissue evidence="9">Leaf</tissue>
    </source>
</reference>
<dbReference type="GO" id="GO:0005634">
    <property type="term" value="C:nucleus"/>
    <property type="evidence" value="ECO:0007669"/>
    <property type="project" value="UniProtKB-SubCell"/>
</dbReference>
<dbReference type="EMBL" id="JBJXBP010000001">
    <property type="protein sequence ID" value="KAL3850584.1"/>
    <property type="molecule type" value="Genomic_DNA"/>
</dbReference>
<evidence type="ECO:0000256" key="3">
    <source>
        <dbReference type="ARBA" id="ARBA00022771"/>
    </source>
</evidence>
<dbReference type="CDD" id="cd15532">
    <property type="entry name" value="PHD2_CHD_II"/>
    <property type="match status" value="1"/>
</dbReference>
<keyword evidence="10" id="KW-1185">Reference proteome</keyword>
<name>A0ABD3UM67_9LAMI</name>
<dbReference type="InterPro" id="IPR032308">
    <property type="entry name" value="TDBD"/>
</dbReference>
<proteinExistence type="predicted"/>
<dbReference type="SUPFAM" id="SSF55729">
    <property type="entry name" value="Acyl-CoA N-acyltransferases (Nat)"/>
    <property type="match status" value="1"/>
</dbReference>
<organism evidence="9 10">
    <name type="scientific">Penstemon smallii</name>
    <dbReference type="NCBI Taxonomy" id="265156"/>
    <lineage>
        <taxon>Eukaryota</taxon>
        <taxon>Viridiplantae</taxon>
        <taxon>Streptophyta</taxon>
        <taxon>Embryophyta</taxon>
        <taxon>Tracheophyta</taxon>
        <taxon>Spermatophyta</taxon>
        <taxon>Magnoliopsida</taxon>
        <taxon>eudicotyledons</taxon>
        <taxon>Gunneridae</taxon>
        <taxon>Pentapetalae</taxon>
        <taxon>asterids</taxon>
        <taxon>lamiids</taxon>
        <taxon>Lamiales</taxon>
        <taxon>Plantaginaceae</taxon>
        <taxon>Cheloneae</taxon>
        <taxon>Penstemon</taxon>
    </lineage>
</organism>
<dbReference type="SMART" id="SM00249">
    <property type="entry name" value="PHD"/>
    <property type="match status" value="2"/>
</dbReference>
<evidence type="ECO:0000256" key="2">
    <source>
        <dbReference type="ARBA" id="ARBA00022723"/>
    </source>
</evidence>
<protein>
    <submittedName>
        <fullName evidence="9">Uncharacterized protein</fullName>
    </submittedName>
</protein>
<evidence type="ECO:0000259" key="8">
    <source>
        <dbReference type="PROSITE" id="PS51186"/>
    </source>
</evidence>
<dbReference type="PROSITE" id="PS51186">
    <property type="entry name" value="GNAT"/>
    <property type="match status" value="1"/>
</dbReference>
<dbReference type="InterPro" id="IPR059153">
    <property type="entry name" value="NSD_PHD-1st"/>
</dbReference>
<dbReference type="Gene3D" id="3.40.630.30">
    <property type="match status" value="1"/>
</dbReference>
<evidence type="ECO:0000313" key="10">
    <source>
        <dbReference type="Proteomes" id="UP001634393"/>
    </source>
</evidence>
<dbReference type="InterPro" id="IPR016181">
    <property type="entry name" value="Acyl_CoA_acyltransferase"/>
</dbReference>
<dbReference type="PROSITE" id="PS50016">
    <property type="entry name" value="ZF_PHD_2"/>
    <property type="match status" value="1"/>
</dbReference>
<keyword evidence="3 6" id="KW-0863">Zinc-finger</keyword>
<accession>A0ABD3UM67</accession>
<gene>
    <name evidence="9" type="ORF">ACJIZ3_012466</name>
</gene>
<feature type="domain" description="N-acetyltransferase" evidence="8">
    <location>
        <begin position="679"/>
        <end position="835"/>
    </location>
</feature>
<evidence type="ECO:0000256" key="5">
    <source>
        <dbReference type="ARBA" id="ARBA00023242"/>
    </source>
</evidence>
<dbReference type="Pfam" id="PF16135">
    <property type="entry name" value="TDBD"/>
    <property type="match status" value="1"/>
</dbReference>
<dbReference type="PANTHER" id="PTHR46309">
    <property type="entry name" value="PHD FINGER PROTEIN 12"/>
    <property type="match status" value="1"/>
</dbReference>
<keyword evidence="2" id="KW-0479">Metal-binding</keyword>
<dbReference type="Pfam" id="PF23011">
    <property type="entry name" value="PHD-1st_NSD"/>
    <property type="match status" value="1"/>
</dbReference>
<dbReference type="InterPro" id="IPR056511">
    <property type="entry name" value="IDM1_C"/>
</dbReference>
<dbReference type="InterPro" id="IPR011011">
    <property type="entry name" value="Znf_FYVE_PHD"/>
</dbReference>
<feature type="domain" description="PHD-type" evidence="7">
    <location>
        <begin position="557"/>
        <end position="602"/>
    </location>
</feature>
<dbReference type="Proteomes" id="UP001634393">
    <property type="component" value="Unassembled WGS sequence"/>
</dbReference>
<dbReference type="InterPro" id="IPR054292">
    <property type="entry name" value="DUF7028"/>
</dbReference>
<dbReference type="InterPro" id="IPR001965">
    <property type="entry name" value="Znf_PHD"/>
</dbReference>
<evidence type="ECO:0000313" key="9">
    <source>
        <dbReference type="EMBL" id="KAL3850584.1"/>
    </source>
</evidence>
<dbReference type="InterPro" id="IPR042163">
    <property type="entry name" value="PHF12"/>
</dbReference>
<dbReference type="PANTHER" id="PTHR46309:SF12">
    <property type="entry name" value="GB|AAC80581.1"/>
    <property type="match status" value="1"/>
</dbReference>
<dbReference type="InterPro" id="IPR013083">
    <property type="entry name" value="Znf_RING/FYVE/PHD"/>
</dbReference>
<dbReference type="Pfam" id="PF00628">
    <property type="entry name" value="PHD"/>
    <property type="match status" value="1"/>
</dbReference>
<keyword evidence="4" id="KW-0862">Zinc</keyword>
<evidence type="ECO:0000256" key="4">
    <source>
        <dbReference type="ARBA" id="ARBA00022833"/>
    </source>
</evidence>
<dbReference type="AlphaFoldDB" id="A0ABD3UM67"/>
<dbReference type="InterPro" id="IPR019787">
    <property type="entry name" value="Znf_PHD-finger"/>
</dbReference>
<dbReference type="CDD" id="cd04301">
    <property type="entry name" value="NAT_SF"/>
    <property type="match status" value="1"/>
</dbReference>
<dbReference type="Gene3D" id="3.30.40.10">
    <property type="entry name" value="Zinc/RING finger domain, C3HC4 (zinc finger)"/>
    <property type="match status" value="2"/>
</dbReference>
<comment type="subcellular location">
    <subcellularLocation>
        <location evidence="1">Nucleus</location>
    </subcellularLocation>
</comment>
<evidence type="ECO:0000256" key="1">
    <source>
        <dbReference type="ARBA" id="ARBA00004123"/>
    </source>
</evidence>
<evidence type="ECO:0000256" key="6">
    <source>
        <dbReference type="PROSITE-ProRule" id="PRU00146"/>
    </source>
</evidence>
<dbReference type="Pfam" id="PF22970">
    <property type="entry name" value="DUF7028"/>
    <property type="match status" value="2"/>
</dbReference>
<dbReference type="SUPFAM" id="SSF57903">
    <property type="entry name" value="FYVE/PHD zinc finger"/>
    <property type="match status" value="2"/>
</dbReference>